<dbReference type="RefSeq" id="WP_103679550.1">
    <property type="nucleotide sequence ID" value="NZ_LPWH01000049.1"/>
</dbReference>
<proteinExistence type="predicted"/>
<dbReference type="PANTHER" id="PTHR12558:SF13">
    <property type="entry name" value="CELL DIVISION CYCLE PROTEIN 27 HOMOLOG"/>
    <property type="match status" value="1"/>
</dbReference>
<dbReference type="SUPFAM" id="SSF48452">
    <property type="entry name" value="TPR-like"/>
    <property type="match status" value="1"/>
</dbReference>
<evidence type="ECO:0000256" key="1">
    <source>
        <dbReference type="PROSITE-ProRule" id="PRU00339"/>
    </source>
</evidence>
<dbReference type="AlphaFoldDB" id="A0A2S4JX62"/>
<gene>
    <name evidence="2" type="ORF">AU468_03710</name>
</gene>
<dbReference type="Pfam" id="PF13432">
    <property type="entry name" value="TPR_16"/>
    <property type="match status" value="1"/>
</dbReference>
<sequence length="191" mass="21382">MDLKNLIEESESLIRSGDYDEAITTLTGVLAEEPDNRAALLALGIAYTESGSSQKALKTLHFYLTRDQESDLAWEALGCALLRLNRNAEAEEALMKARELNPQNATVLRNLSVLMSKTNRGHEAYKLLKRSYEIDNEDYLTMYAMACAYRQLGRFDKALPLFGTLRAIPSLPGELREDSALQHLELSLGWG</sequence>
<dbReference type="OrthoDB" id="368916at2"/>
<dbReference type="InterPro" id="IPR019734">
    <property type="entry name" value="TPR_rpt"/>
</dbReference>
<dbReference type="PANTHER" id="PTHR12558">
    <property type="entry name" value="CELL DIVISION CYCLE 16,23,27"/>
    <property type="match status" value="1"/>
</dbReference>
<organism evidence="2 3">
    <name type="scientific">Alkalispirochaeta sphaeroplastigenens</name>
    <dbReference type="NCBI Taxonomy" id="1187066"/>
    <lineage>
        <taxon>Bacteria</taxon>
        <taxon>Pseudomonadati</taxon>
        <taxon>Spirochaetota</taxon>
        <taxon>Spirochaetia</taxon>
        <taxon>Spirochaetales</taxon>
        <taxon>Spirochaetaceae</taxon>
        <taxon>Alkalispirochaeta</taxon>
    </lineage>
</organism>
<keyword evidence="1" id="KW-0802">TPR repeat</keyword>
<name>A0A2S4JX62_9SPIO</name>
<dbReference type="Pfam" id="PF13176">
    <property type="entry name" value="TPR_7"/>
    <property type="match status" value="1"/>
</dbReference>
<dbReference type="EMBL" id="LPWH01000049">
    <property type="protein sequence ID" value="POR04090.1"/>
    <property type="molecule type" value="Genomic_DNA"/>
</dbReference>
<dbReference type="Pfam" id="PF14559">
    <property type="entry name" value="TPR_19"/>
    <property type="match status" value="1"/>
</dbReference>
<dbReference type="InterPro" id="IPR011990">
    <property type="entry name" value="TPR-like_helical_dom_sf"/>
</dbReference>
<dbReference type="Gene3D" id="1.25.40.10">
    <property type="entry name" value="Tetratricopeptide repeat domain"/>
    <property type="match status" value="1"/>
</dbReference>
<dbReference type="PROSITE" id="PS50005">
    <property type="entry name" value="TPR"/>
    <property type="match status" value="1"/>
</dbReference>
<dbReference type="SMART" id="SM00028">
    <property type="entry name" value="TPR"/>
    <property type="match status" value="4"/>
</dbReference>
<reference evidence="3" key="1">
    <citation type="submission" date="2015-12" db="EMBL/GenBank/DDBJ databases">
        <authorList>
            <person name="Lodha T.D."/>
            <person name="Chintalapati S."/>
            <person name="Chintalapati V.R."/>
            <person name="Sravanthi T."/>
        </authorList>
    </citation>
    <scope>NUCLEOTIDE SEQUENCE [LARGE SCALE GENOMIC DNA]</scope>
    <source>
        <strain evidence="3">JC133</strain>
    </source>
</reference>
<dbReference type="Proteomes" id="UP000237350">
    <property type="component" value="Unassembled WGS sequence"/>
</dbReference>
<protein>
    <submittedName>
        <fullName evidence="2">Uncharacterized protein</fullName>
    </submittedName>
</protein>
<feature type="repeat" description="TPR" evidence="1">
    <location>
        <begin position="71"/>
        <end position="104"/>
    </location>
</feature>
<evidence type="ECO:0000313" key="2">
    <source>
        <dbReference type="EMBL" id="POR04090.1"/>
    </source>
</evidence>
<comment type="caution">
    <text evidence="2">The sequence shown here is derived from an EMBL/GenBank/DDBJ whole genome shotgun (WGS) entry which is preliminary data.</text>
</comment>
<evidence type="ECO:0000313" key="3">
    <source>
        <dbReference type="Proteomes" id="UP000237350"/>
    </source>
</evidence>
<keyword evidence="3" id="KW-1185">Reference proteome</keyword>
<accession>A0A2S4JX62</accession>